<dbReference type="AlphaFoldDB" id="A0A922SCK7"/>
<reference evidence="1" key="1">
    <citation type="journal article" date="2021" name="G3 (Bethesda)">
        <title>Genome and transcriptome analysis of the beet armyworm Spodoptera exigua reveals targets for pest control. .</title>
        <authorList>
            <person name="Simon S."/>
            <person name="Breeschoten T."/>
            <person name="Jansen H.J."/>
            <person name="Dirks R.P."/>
            <person name="Schranz M.E."/>
            <person name="Ros V.I.D."/>
        </authorList>
    </citation>
    <scope>NUCLEOTIDE SEQUENCE</scope>
    <source>
        <strain evidence="1">TB_SE_WUR_2020</strain>
    </source>
</reference>
<name>A0A922SCK7_SPOEX</name>
<protein>
    <recommendedName>
        <fullName evidence="3">DDE Tnp4 domain-containing protein</fullName>
    </recommendedName>
</protein>
<accession>A0A922SCK7</accession>
<gene>
    <name evidence="1" type="ORF">HF086_000377</name>
</gene>
<evidence type="ECO:0008006" key="3">
    <source>
        <dbReference type="Google" id="ProtNLM"/>
    </source>
</evidence>
<proteinExistence type="predicted"/>
<evidence type="ECO:0000313" key="2">
    <source>
        <dbReference type="Proteomes" id="UP000814243"/>
    </source>
</evidence>
<dbReference type="Proteomes" id="UP000814243">
    <property type="component" value="Unassembled WGS sequence"/>
</dbReference>
<sequence>MDQQLNELVAEPSKQFKKFTRMSSVDFEYLLNKVSTQISKQNIQLMEAIPARTRLAVTLRYLATGDDYESLNFLFKISPQVISQIIPEVCQALNEALKEHIKLPSCPEEWLQIEKDFALKFPRAVRSIDGKHIVLKCSINSGSEYYNYKRTFGIVLMALVDSQYNFIFADIDCQGRISEFLLTQFYGQNADK</sequence>
<organism evidence="1 2">
    <name type="scientific">Spodoptera exigua</name>
    <name type="common">Beet armyworm</name>
    <name type="synonym">Noctua fulgens</name>
    <dbReference type="NCBI Taxonomy" id="7107"/>
    <lineage>
        <taxon>Eukaryota</taxon>
        <taxon>Metazoa</taxon>
        <taxon>Ecdysozoa</taxon>
        <taxon>Arthropoda</taxon>
        <taxon>Hexapoda</taxon>
        <taxon>Insecta</taxon>
        <taxon>Pterygota</taxon>
        <taxon>Neoptera</taxon>
        <taxon>Endopterygota</taxon>
        <taxon>Lepidoptera</taxon>
        <taxon>Glossata</taxon>
        <taxon>Ditrysia</taxon>
        <taxon>Noctuoidea</taxon>
        <taxon>Noctuidae</taxon>
        <taxon>Amphipyrinae</taxon>
        <taxon>Spodoptera</taxon>
    </lineage>
</organism>
<dbReference type="EMBL" id="JACEFF010000675">
    <property type="protein sequence ID" value="KAH9633017.1"/>
    <property type="molecule type" value="Genomic_DNA"/>
</dbReference>
<evidence type="ECO:0000313" key="1">
    <source>
        <dbReference type="EMBL" id="KAH9633017.1"/>
    </source>
</evidence>
<comment type="caution">
    <text evidence="1">The sequence shown here is derived from an EMBL/GenBank/DDBJ whole genome shotgun (WGS) entry which is preliminary data.</text>
</comment>
<dbReference type="PANTHER" id="PTHR22930:SF258">
    <property type="entry name" value="PROTEIN ALP1-LIKE ISOFORM X1"/>
    <property type="match status" value="1"/>
</dbReference>
<dbReference type="PANTHER" id="PTHR22930">
    <property type="match status" value="1"/>
</dbReference>
<dbReference type="InterPro" id="IPR045249">
    <property type="entry name" value="HARBI1-like"/>
</dbReference>